<dbReference type="Proteomes" id="UP000628840">
    <property type="component" value="Unassembled WGS sequence"/>
</dbReference>
<organism evidence="3 4">
    <name type="scientific">Halarchaeum grantii</name>
    <dbReference type="NCBI Taxonomy" id="1193105"/>
    <lineage>
        <taxon>Archaea</taxon>
        <taxon>Methanobacteriati</taxon>
        <taxon>Methanobacteriota</taxon>
        <taxon>Stenosarchaea group</taxon>
        <taxon>Halobacteria</taxon>
        <taxon>Halobacteriales</taxon>
        <taxon>Halobacteriaceae</taxon>
    </lineage>
</organism>
<feature type="transmembrane region" description="Helical" evidence="2">
    <location>
        <begin position="43"/>
        <end position="67"/>
    </location>
</feature>
<evidence type="ECO:0000256" key="2">
    <source>
        <dbReference type="SAM" id="Phobius"/>
    </source>
</evidence>
<feature type="transmembrane region" description="Helical" evidence="2">
    <location>
        <begin position="18"/>
        <end position="37"/>
    </location>
</feature>
<gene>
    <name evidence="3" type="ORF">GCM10009037_16940</name>
</gene>
<keyword evidence="2" id="KW-1133">Transmembrane helix</keyword>
<comment type="caution">
    <text evidence="3">The sequence shown here is derived from an EMBL/GenBank/DDBJ whole genome shotgun (WGS) entry which is preliminary data.</text>
</comment>
<feature type="compositionally biased region" description="Basic and acidic residues" evidence="1">
    <location>
        <begin position="74"/>
        <end position="94"/>
    </location>
</feature>
<dbReference type="AlphaFoldDB" id="A0A830EVJ8"/>
<keyword evidence="2" id="KW-0812">Transmembrane</keyword>
<sequence length="94" mass="10088">MPLIYPVSRMDVTDHMTAAIRDVMGGAAGGLVATWVLRYQSGIVIAVSGVILVSLVFVLYVVVGWIYSSPETAGDDRADAGEERSTYDPPRRAS</sequence>
<proteinExistence type="predicted"/>
<feature type="region of interest" description="Disordered" evidence="1">
    <location>
        <begin position="70"/>
        <end position="94"/>
    </location>
</feature>
<name>A0A830EVJ8_9EURY</name>
<accession>A0A830EVJ8</accession>
<keyword evidence="2" id="KW-0472">Membrane</keyword>
<protein>
    <submittedName>
        <fullName evidence="3">Uncharacterized protein</fullName>
    </submittedName>
</protein>
<dbReference type="EMBL" id="BMPF01000002">
    <property type="protein sequence ID" value="GGL33935.1"/>
    <property type="molecule type" value="Genomic_DNA"/>
</dbReference>
<evidence type="ECO:0000313" key="4">
    <source>
        <dbReference type="Proteomes" id="UP000628840"/>
    </source>
</evidence>
<keyword evidence="4" id="KW-1185">Reference proteome</keyword>
<evidence type="ECO:0000256" key="1">
    <source>
        <dbReference type="SAM" id="MobiDB-lite"/>
    </source>
</evidence>
<evidence type="ECO:0000313" key="3">
    <source>
        <dbReference type="EMBL" id="GGL33935.1"/>
    </source>
</evidence>
<reference evidence="3 4" key="1">
    <citation type="journal article" date="2019" name="Int. J. Syst. Evol. Microbiol.">
        <title>The Global Catalogue of Microorganisms (GCM) 10K type strain sequencing project: providing services to taxonomists for standard genome sequencing and annotation.</title>
        <authorList>
            <consortium name="The Broad Institute Genomics Platform"/>
            <consortium name="The Broad Institute Genome Sequencing Center for Infectious Disease"/>
            <person name="Wu L."/>
            <person name="Ma J."/>
        </authorList>
    </citation>
    <scope>NUCLEOTIDE SEQUENCE [LARGE SCALE GENOMIC DNA]</scope>
    <source>
        <strain evidence="3 4">JCM 19585</strain>
    </source>
</reference>